<proteinExistence type="predicted"/>
<dbReference type="KEGG" id="phb:HYN04_11920"/>
<feature type="compositionally biased region" description="Acidic residues" evidence="1">
    <location>
        <begin position="45"/>
        <end position="59"/>
    </location>
</feature>
<dbReference type="Proteomes" id="UP000247763">
    <property type="component" value="Chromosome"/>
</dbReference>
<evidence type="ECO:0000256" key="1">
    <source>
        <dbReference type="SAM" id="MobiDB-lite"/>
    </source>
</evidence>
<dbReference type="EMBL" id="CP029479">
    <property type="protein sequence ID" value="AWM78391.1"/>
    <property type="molecule type" value="Genomic_DNA"/>
</dbReference>
<protein>
    <submittedName>
        <fullName evidence="3">Uncharacterized protein</fullName>
    </submittedName>
</protein>
<evidence type="ECO:0000256" key="2">
    <source>
        <dbReference type="SAM" id="SignalP"/>
    </source>
</evidence>
<accession>A0A2Z3HYI0</accession>
<name>A0A2Z3HYI0_9CAUL</name>
<dbReference type="AlphaFoldDB" id="A0A2Z3HYI0"/>
<feature type="chain" id="PRO_5016388376" evidence="2">
    <location>
        <begin position="26"/>
        <end position="216"/>
    </location>
</feature>
<keyword evidence="2" id="KW-0732">Signal</keyword>
<dbReference type="RefSeq" id="WP_110450957.1">
    <property type="nucleotide sequence ID" value="NZ_CP029479.1"/>
</dbReference>
<evidence type="ECO:0000313" key="4">
    <source>
        <dbReference type="Proteomes" id="UP000247763"/>
    </source>
</evidence>
<dbReference type="OrthoDB" id="7189232at2"/>
<organism evidence="3 4">
    <name type="scientific">Phenylobacterium parvum</name>
    <dbReference type="NCBI Taxonomy" id="2201350"/>
    <lineage>
        <taxon>Bacteria</taxon>
        <taxon>Pseudomonadati</taxon>
        <taxon>Pseudomonadota</taxon>
        <taxon>Alphaproteobacteria</taxon>
        <taxon>Caulobacterales</taxon>
        <taxon>Caulobacteraceae</taxon>
        <taxon>Phenylobacterium</taxon>
    </lineage>
</organism>
<sequence length="216" mass="22682">MTRFRPAALAALAGLLVLQAAPARAQDPDLIGDLLKSRPAPAGQDDNEEEEADGGDLDLPEASAPAAPRQGPVSVPGQKVGVDDHGRTPEPPLGSAERTYEARLRAGFAAAQGRQGALEGRWLVRSQGGALYAFQFIDSGAGTLDGAWSDPRRPGSLSGSGYLRAASRTGDRLALTFEAPPHRGPVRLQLRSDPAGQWSGTLTEDGVEVAVRMERD</sequence>
<gene>
    <name evidence="3" type="ORF">HYN04_11920</name>
</gene>
<reference evidence="4" key="1">
    <citation type="submission" date="2018-05" db="EMBL/GenBank/DDBJ databases">
        <title>Genome sequencing of Phenylobacterium sp. HYN0004.</title>
        <authorList>
            <person name="Yi H."/>
            <person name="Baek C."/>
        </authorList>
    </citation>
    <scope>NUCLEOTIDE SEQUENCE [LARGE SCALE GENOMIC DNA]</scope>
    <source>
        <strain evidence="4">HYN0004</strain>
    </source>
</reference>
<feature type="region of interest" description="Disordered" evidence="1">
    <location>
        <begin position="31"/>
        <end position="98"/>
    </location>
</feature>
<feature type="signal peptide" evidence="2">
    <location>
        <begin position="1"/>
        <end position="25"/>
    </location>
</feature>
<keyword evidence="4" id="KW-1185">Reference proteome</keyword>
<evidence type="ECO:0000313" key="3">
    <source>
        <dbReference type="EMBL" id="AWM78391.1"/>
    </source>
</evidence>